<accession>A0ABD0KI45</accession>
<comment type="caution">
    <text evidence="1">The sequence shown here is derived from an EMBL/GenBank/DDBJ whole genome shotgun (WGS) entry which is preliminary data.</text>
</comment>
<dbReference type="EMBL" id="JACVVK020000173">
    <property type="protein sequence ID" value="KAK7486766.1"/>
    <property type="molecule type" value="Genomic_DNA"/>
</dbReference>
<dbReference type="AlphaFoldDB" id="A0ABD0KI45"/>
<organism evidence="1 2">
    <name type="scientific">Batillaria attramentaria</name>
    <dbReference type="NCBI Taxonomy" id="370345"/>
    <lineage>
        <taxon>Eukaryota</taxon>
        <taxon>Metazoa</taxon>
        <taxon>Spiralia</taxon>
        <taxon>Lophotrochozoa</taxon>
        <taxon>Mollusca</taxon>
        <taxon>Gastropoda</taxon>
        <taxon>Caenogastropoda</taxon>
        <taxon>Sorbeoconcha</taxon>
        <taxon>Cerithioidea</taxon>
        <taxon>Batillariidae</taxon>
        <taxon>Batillaria</taxon>
    </lineage>
</organism>
<evidence type="ECO:0000313" key="2">
    <source>
        <dbReference type="Proteomes" id="UP001519460"/>
    </source>
</evidence>
<reference evidence="1 2" key="1">
    <citation type="journal article" date="2023" name="Sci. Data">
        <title>Genome assembly of the Korean intertidal mud-creeper Batillaria attramentaria.</title>
        <authorList>
            <person name="Patra A.K."/>
            <person name="Ho P.T."/>
            <person name="Jun S."/>
            <person name="Lee S.J."/>
            <person name="Kim Y."/>
            <person name="Won Y.J."/>
        </authorList>
    </citation>
    <scope>NUCLEOTIDE SEQUENCE [LARGE SCALE GENOMIC DNA]</scope>
    <source>
        <strain evidence="1">Wonlab-2016</strain>
    </source>
</reference>
<protein>
    <submittedName>
        <fullName evidence="1">Uncharacterized protein</fullName>
    </submittedName>
</protein>
<evidence type="ECO:0000313" key="1">
    <source>
        <dbReference type="EMBL" id="KAK7486766.1"/>
    </source>
</evidence>
<sequence length="117" mass="12802">MASIVWVTVTAQADWTLTTISAPDRPVNTKRIQVNISRRRVKTDESGIRGESEEVHIMKFACFFLYPARALSTSPCCLNAAGSVNKLVHCITHSTLLILVTLSVTVGAESENVLITE</sequence>
<proteinExistence type="predicted"/>
<name>A0ABD0KI45_9CAEN</name>
<dbReference type="Proteomes" id="UP001519460">
    <property type="component" value="Unassembled WGS sequence"/>
</dbReference>
<keyword evidence="2" id="KW-1185">Reference proteome</keyword>
<gene>
    <name evidence="1" type="ORF">BaRGS_00021913</name>
</gene>